<dbReference type="GO" id="GO:0071683">
    <property type="term" value="C:sensory dendrite"/>
    <property type="evidence" value="ECO:0007669"/>
    <property type="project" value="TreeGrafter"/>
</dbReference>
<evidence type="ECO:0000256" key="1">
    <source>
        <dbReference type="ARBA" id="ARBA00004141"/>
    </source>
</evidence>
<evidence type="ECO:0000256" key="3">
    <source>
        <dbReference type="ARBA" id="ARBA00022989"/>
    </source>
</evidence>
<gene>
    <name evidence="6" type="ORF">AGLY_015567</name>
</gene>
<evidence type="ECO:0000256" key="5">
    <source>
        <dbReference type="SAM" id="Phobius"/>
    </source>
</evidence>
<name>A0A6G0SZU5_APHGL</name>
<sequence>MPKNKQPTLRQKRRIVSKIQANAFKANRTVIICKLSQNIPKLDAVFVDHSSVMKGAIPVLPVTLAWLCLVFNVIIPGAGTFSSGMLCLCVGKPRFTVNDTFQSRVGAFCVNFVVAAAQLFTVLFCLVGWGWSIWWGVIMLKMASKSKKYQKVKIIDQPVETPVAVDHNHQI</sequence>
<evidence type="ECO:0008006" key="8">
    <source>
        <dbReference type="Google" id="ProtNLM"/>
    </source>
</evidence>
<proteinExistence type="predicted"/>
<comment type="caution">
    <text evidence="6">The sequence shown here is derived from an EMBL/GenBank/DDBJ whole genome shotgun (WGS) entry which is preliminary data.</text>
</comment>
<dbReference type="PANTHER" id="PTHR21676:SF6">
    <property type="entry name" value="PROTEIN STUM"/>
    <property type="match status" value="1"/>
</dbReference>
<evidence type="ECO:0000256" key="2">
    <source>
        <dbReference type="ARBA" id="ARBA00022692"/>
    </source>
</evidence>
<keyword evidence="7" id="KW-1185">Reference proteome</keyword>
<dbReference type="GO" id="GO:0019230">
    <property type="term" value="P:proprioception"/>
    <property type="evidence" value="ECO:0007669"/>
    <property type="project" value="TreeGrafter"/>
</dbReference>
<keyword evidence="4 5" id="KW-0472">Membrane</keyword>
<dbReference type="Pfam" id="PF15795">
    <property type="entry name" value="Spec3"/>
    <property type="match status" value="1"/>
</dbReference>
<evidence type="ECO:0000313" key="7">
    <source>
        <dbReference type="Proteomes" id="UP000475862"/>
    </source>
</evidence>
<dbReference type="GO" id="GO:0016020">
    <property type="term" value="C:membrane"/>
    <property type="evidence" value="ECO:0007669"/>
    <property type="project" value="UniProtKB-SubCell"/>
</dbReference>
<dbReference type="PANTHER" id="PTHR21676">
    <property type="entry name" value="PROTEIN STUM"/>
    <property type="match status" value="1"/>
</dbReference>
<keyword evidence="3 5" id="KW-1133">Transmembrane helix</keyword>
<dbReference type="Proteomes" id="UP000475862">
    <property type="component" value="Unassembled WGS sequence"/>
</dbReference>
<feature type="transmembrane region" description="Helical" evidence="5">
    <location>
        <begin position="105"/>
        <end position="138"/>
    </location>
</feature>
<organism evidence="6 7">
    <name type="scientific">Aphis glycines</name>
    <name type="common">Soybean aphid</name>
    <dbReference type="NCBI Taxonomy" id="307491"/>
    <lineage>
        <taxon>Eukaryota</taxon>
        <taxon>Metazoa</taxon>
        <taxon>Ecdysozoa</taxon>
        <taxon>Arthropoda</taxon>
        <taxon>Hexapoda</taxon>
        <taxon>Insecta</taxon>
        <taxon>Pterygota</taxon>
        <taxon>Neoptera</taxon>
        <taxon>Paraneoptera</taxon>
        <taxon>Hemiptera</taxon>
        <taxon>Sternorrhyncha</taxon>
        <taxon>Aphidomorpha</taxon>
        <taxon>Aphidoidea</taxon>
        <taxon>Aphididae</taxon>
        <taxon>Aphidini</taxon>
        <taxon>Aphis</taxon>
        <taxon>Aphis</taxon>
    </lineage>
</organism>
<dbReference type="AlphaFoldDB" id="A0A6G0SZU5"/>
<dbReference type="InterPro" id="IPR026673">
    <property type="entry name" value="SPEC3/Stum"/>
</dbReference>
<accession>A0A6G0SZU5</accession>
<comment type="subcellular location">
    <subcellularLocation>
        <location evidence="1">Membrane</location>
        <topology evidence="1">Multi-pass membrane protein</topology>
    </subcellularLocation>
</comment>
<protein>
    <recommendedName>
        <fullName evidence="8">Protein SPEC3</fullName>
    </recommendedName>
</protein>
<dbReference type="GO" id="GO:0050954">
    <property type="term" value="P:sensory perception of mechanical stimulus"/>
    <property type="evidence" value="ECO:0007669"/>
    <property type="project" value="TreeGrafter"/>
</dbReference>
<reference evidence="6 7" key="1">
    <citation type="submission" date="2019-08" db="EMBL/GenBank/DDBJ databases">
        <title>The genome of the soybean aphid Biotype 1, its phylome, world population structure and adaptation to the North American continent.</title>
        <authorList>
            <person name="Giordano R."/>
            <person name="Donthu R.K."/>
            <person name="Hernandez A.G."/>
            <person name="Wright C.L."/>
            <person name="Zimin A.V."/>
        </authorList>
    </citation>
    <scope>NUCLEOTIDE SEQUENCE [LARGE SCALE GENOMIC DNA]</scope>
    <source>
        <tissue evidence="6">Whole aphids</tissue>
    </source>
</reference>
<dbReference type="EMBL" id="VYZN01000074">
    <property type="protein sequence ID" value="KAE9523920.1"/>
    <property type="molecule type" value="Genomic_DNA"/>
</dbReference>
<evidence type="ECO:0000313" key="6">
    <source>
        <dbReference type="EMBL" id="KAE9523920.1"/>
    </source>
</evidence>
<dbReference type="GO" id="GO:0042330">
    <property type="term" value="P:taxis"/>
    <property type="evidence" value="ECO:0007669"/>
    <property type="project" value="TreeGrafter"/>
</dbReference>
<feature type="transmembrane region" description="Helical" evidence="5">
    <location>
        <begin position="56"/>
        <end position="75"/>
    </location>
</feature>
<evidence type="ECO:0000256" key="4">
    <source>
        <dbReference type="ARBA" id="ARBA00023136"/>
    </source>
</evidence>
<keyword evidence="2 5" id="KW-0812">Transmembrane</keyword>
<dbReference type="OrthoDB" id="361532at2759"/>